<organism evidence="1 2">
    <name type="scientific">Paraglomus occultum</name>
    <dbReference type="NCBI Taxonomy" id="144539"/>
    <lineage>
        <taxon>Eukaryota</taxon>
        <taxon>Fungi</taxon>
        <taxon>Fungi incertae sedis</taxon>
        <taxon>Mucoromycota</taxon>
        <taxon>Glomeromycotina</taxon>
        <taxon>Glomeromycetes</taxon>
        <taxon>Paraglomerales</taxon>
        <taxon>Paraglomeraceae</taxon>
        <taxon>Paraglomus</taxon>
    </lineage>
</organism>
<reference evidence="1" key="1">
    <citation type="submission" date="2021-06" db="EMBL/GenBank/DDBJ databases">
        <authorList>
            <person name="Kallberg Y."/>
            <person name="Tangrot J."/>
            <person name="Rosling A."/>
        </authorList>
    </citation>
    <scope>NUCLEOTIDE SEQUENCE</scope>
    <source>
        <strain evidence="1">IA702</strain>
    </source>
</reference>
<comment type="caution">
    <text evidence="1">The sequence shown here is derived from an EMBL/GenBank/DDBJ whole genome shotgun (WGS) entry which is preliminary data.</text>
</comment>
<accession>A0A9N9DX54</accession>
<evidence type="ECO:0000313" key="2">
    <source>
        <dbReference type="Proteomes" id="UP000789572"/>
    </source>
</evidence>
<name>A0A9N9DX54_9GLOM</name>
<keyword evidence="2" id="KW-1185">Reference proteome</keyword>
<dbReference type="Proteomes" id="UP000789572">
    <property type="component" value="Unassembled WGS sequence"/>
</dbReference>
<feature type="non-terminal residue" evidence="1">
    <location>
        <position position="1"/>
    </location>
</feature>
<proteinExistence type="predicted"/>
<sequence length="48" mass="5296">TSLLNRRLITETLWKSSLHGPYIDGLGCLYLVETTSLKMAGGRVKAMT</sequence>
<protein>
    <submittedName>
        <fullName evidence="1">9712_t:CDS:1</fullName>
    </submittedName>
</protein>
<evidence type="ECO:0000313" key="1">
    <source>
        <dbReference type="EMBL" id="CAG8651333.1"/>
    </source>
</evidence>
<gene>
    <name evidence="1" type="ORF">POCULU_LOCUS9965</name>
</gene>
<feature type="non-terminal residue" evidence="1">
    <location>
        <position position="48"/>
    </location>
</feature>
<dbReference type="AlphaFoldDB" id="A0A9N9DX54"/>
<dbReference type="EMBL" id="CAJVPJ010004368">
    <property type="protein sequence ID" value="CAG8651333.1"/>
    <property type="molecule type" value="Genomic_DNA"/>
</dbReference>